<gene>
    <name evidence="2" type="ORF">LACBIDRAFT_302109</name>
</gene>
<evidence type="ECO:0000313" key="2">
    <source>
        <dbReference type="EMBL" id="EDR05945.1"/>
    </source>
</evidence>
<dbReference type="GO" id="GO:0004674">
    <property type="term" value="F:protein serine/threonine kinase activity"/>
    <property type="evidence" value="ECO:0007669"/>
    <property type="project" value="TreeGrafter"/>
</dbReference>
<dbReference type="InterPro" id="IPR001245">
    <property type="entry name" value="Ser-Thr/Tyr_kinase_cat_dom"/>
</dbReference>
<feature type="domain" description="Protein kinase" evidence="1">
    <location>
        <begin position="30"/>
        <end position="293"/>
    </location>
</feature>
<dbReference type="InterPro" id="IPR000719">
    <property type="entry name" value="Prot_kinase_dom"/>
</dbReference>
<dbReference type="EMBL" id="DS547110">
    <property type="protein sequence ID" value="EDR05945.1"/>
    <property type="molecule type" value="Genomic_DNA"/>
</dbReference>
<dbReference type="RefSeq" id="XP_001883233.1">
    <property type="nucleotide sequence ID" value="XM_001883198.1"/>
</dbReference>
<dbReference type="Gene3D" id="1.10.510.10">
    <property type="entry name" value="Transferase(Phosphotransferase) domain 1"/>
    <property type="match status" value="1"/>
</dbReference>
<protein>
    <submittedName>
        <fullName evidence="2">Predicted protein</fullName>
    </submittedName>
</protein>
<dbReference type="KEGG" id="lbc:LACBIDRAFT_302109"/>
<reference evidence="2 3" key="1">
    <citation type="journal article" date="2008" name="Nature">
        <title>The genome of Laccaria bicolor provides insights into mycorrhizal symbiosis.</title>
        <authorList>
            <person name="Martin F."/>
            <person name="Aerts A."/>
            <person name="Ahren D."/>
            <person name="Brun A."/>
            <person name="Danchin E.G.J."/>
            <person name="Duchaussoy F."/>
            <person name="Gibon J."/>
            <person name="Kohler A."/>
            <person name="Lindquist E."/>
            <person name="Pereda V."/>
            <person name="Salamov A."/>
            <person name="Shapiro H.J."/>
            <person name="Wuyts J."/>
            <person name="Blaudez D."/>
            <person name="Buee M."/>
            <person name="Brokstein P."/>
            <person name="Canbaeck B."/>
            <person name="Cohen D."/>
            <person name="Courty P.E."/>
            <person name="Coutinho P.M."/>
            <person name="Delaruelle C."/>
            <person name="Detter J.C."/>
            <person name="Deveau A."/>
            <person name="DiFazio S."/>
            <person name="Duplessis S."/>
            <person name="Fraissinet-Tachet L."/>
            <person name="Lucic E."/>
            <person name="Frey-Klett P."/>
            <person name="Fourrey C."/>
            <person name="Feussner I."/>
            <person name="Gay G."/>
            <person name="Grimwood J."/>
            <person name="Hoegger P.J."/>
            <person name="Jain P."/>
            <person name="Kilaru S."/>
            <person name="Labbe J."/>
            <person name="Lin Y.C."/>
            <person name="Legue V."/>
            <person name="Le Tacon F."/>
            <person name="Marmeisse R."/>
            <person name="Melayah D."/>
            <person name="Montanini B."/>
            <person name="Muratet M."/>
            <person name="Nehls U."/>
            <person name="Niculita-Hirzel H."/>
            <person name="Oudot-Le Secq M.P."/>
            <person name="Peter M."/>
            <person name="Quesneville H."/>
            <person name="Rajashekar B."/>
            <person name="Reich M."/>
            <person name="Rouhier N."/>
            <person name="Schmutz J."/>
            <person name="Yin T."/>
            <person name="Chalot M."/>
            <person name="Henrissat B."/>
            <person name="Kuees U."/>
            <person name="Lucas S."/>
            <person name="Van de Peer Y."/>
            <person name="Podila G.K."/>
            <person name="Polle A."/>
            <person name="Pukkila P.J."/>
            <person name="Richardson P.M."/>
            <person name="Rouze P."/>
            <person name="Sanders I.R."/>
            <person name="Stajich J.E."/>
            <person name="Tunlid A."/>
            <person name="Tuskan G."/>
            <person name="Grigoriev I.V."/>
        </authorList>
    </citation>
    <scope>NUCLEOTIDE SEQUENCE [LARGE SCALE GENOMIC DNA]</scope>
    <source>
        <strain evidence="3">S238N-H82 / ATCC MYA-4686</strain>
    </source>
</reference>
<dbReference type="Pfam" id="PF07714">
    <property type="entry name" value="PK_Tyr_Ser-Thr"/>
    <property type="match status" value="1"/>
</dbReference>
<evidence type="ECO:0000259" key="1">
    <source>
        <dbReference type="PROSITE" id="PS50011"/>
    </source>
</evidence>
<dbReference type="InterPro" id="IPR011009">
    <property type="entry name" value="Kinase-like_dom_sf"/>
</dbReference>
<proteinExistence type="predicted"/>
<accession>B0DH37</accession>
<dbReference type="InParanoid" id="B0DH37"/>
<keyword evidence="3" id="KW-1185">Reference proteome</keyword>
<dbReference type="InterPro" id="IPR051681">
    <property type="entry name" value="Ser/Thr_Kinases-Pseudokinases"/>
</dbReference>
<dbReference type="Proteomes" id="UP000001194">
    <property type="component" value="Unassembled WGS sequence"/>
</dbReference>
<dbReference type="HOGENOM" id="CLU_000288_7_18_1"/>
<dbReference type="AlphaFoldDB" id="B0DH37"/>
<organism evidence="3">
    <name type="scientific">Laccaria bicolor (strain S238N-H82 / ATCC MYA-4686)</name>
    <name type="common">Bicoloured deceiver</name>
    <name type="synonym">Laccaria laccata var. bicolor</name>
    <dbReference type="NCBI Taxonomy" id="486041"/>
    <lineage>
        <taxon>Eukaryota</taxon>
        <taxon>Fungi</taxon>
        <taxon>Dikarya</taxon>
        <taxon>Basidiomycota</taxon>
        <taxon>Agaricomycotina</taxon>
        <taxon>Agaricomycetes</taxon>
        <taxon>Agaricomycetidae</taxon>
        <taxon>Agaricales</taxon>
        <taxon>Agaricineae</taxon>
        <taxon>Hydnangiaceae</taxon>
        <taxon>Laccaria</taxon>
    </lineage>
</organism>
<dbReference type="GO" id="GO:0005524">
    <property type="term" value="F:ATP binding"/>
    <property type="evidence" value="ECO:0007669"/>
    <property type="project" value="InterPro"/>
</dbReference>
<dbReference type="OrthoDB" id="6718656at2759"/>
<dbReference type="SMART" id="SM00220">
    <property type="entry name" value="S_TKc"/>
    <property type="match status" value="1"/>
</dbReference>
<dbReference type="SUPFAM" id="SSF56112">
    <property type="entry name" value="Protein kinase-like (PK-like)"/>
    <property type="match status" value="1"/>
</dbReference>
<dbReference type="STRING" id="486041.B0DH37"/>
<dbReference type="GeneID" id="6078952"/>
<dbReference type="PROSITE" id="PS50011">
    <property type="entry name" value="PROTEIN_KINASE_DOM"/>
    <property type="match status" value="1"/>
</dbReference>
<name>B0DH37_LACBS</name>
<dbReference type="PANTHER" id="PTHR44329">
    <property type="entry name" value="SERINE/THREONINE-PROTEIN KINASE TNNI3K-RELATED"/>
    <property type="match status" value="1"/>
</dbReference>
<evidence type="ECO:0000313" key="3">
    <source>
        <dbReference type="Proteomes" id="UP000001194"/>
    </source>
</evidence>
<sequence>MSTKVLQETVTKTLVLKGSVILTDLTDEVVKAEAAVAHGTFSDVWIGNWNDPIERRPRPVSAFVVLCCNVSSRYNSGCHQGPTSSRGTNCSRQAHQATSVKGYCLASLCHRNVSQLFGIVHLSQRVGMVSSWCEHGTLCNYLKHFPCVNRSRLAYHRLWGLKRSQASLFVLSCFPLTLDSEKGNILIDEHVYAIITDFGLSKVIEEMSDIISKGISFFAGSTGWMAPELIMSLVEDDGQISPITTFSDVYAFASVCLEVAAGRLPYPHRTNDRAVAVDIIRGVKPARGARCPV</sequence>